<organism evidence="4 5">
    <name type="scientific">Promicromonospora sukumoe</name>
    <dbReference type="NCBI Taxonomy" id="88382"/>
    <lineage>
        <taxon>Bacteria</taxon>
        <taxon>Bacillati</taxon>
        <taxon>Actinomycetota</taxon>
        <taxon>Actinomycetes</taxon>
        <taxon>Micrococcales</taxon>
        <taxon>Promicromonosporaceae</taxon>
        <taxon>Promicromonospora</taxon>
    </lineage>
</organism>
<feature type="compositionally biased region" description="Pro residues" evidence="1">
    <location>
        <begin position="27"/>
        <end position="38"/>
    </location>
</feature>
<dbReference type="InterPro" id="IPR000326">
    <property type="entry name" value="PAP2/HPO"/>
</dbReference>
<accession>A0A7W3PGY4</accession>
<evidence type="ECO:0000259" key="3">
    <source>
        <dbReference type="Pfam" id="PF01569"/>
    </source>
</evidence>
<keyword evidence="2" id="KW-0812">Transmembrane</keyword>
<feature type="domain" description="Phosphatidic acid phosphatase type 2/haloperoxidase" evidence="3">
    <location>
        <begin position="163"/>
        <end position="232"/>
    </location>
</feature>
<feature type="region of interest" description="Disordered" evidence="1">
    <location>
        <begin position="1"/>
        <end position="41"/>
    </location>
</feature>
<feature type="transmembrane region" description="Helical" evidence="2">
    <location>
        <begin position="218"/>
        <end position="240"/>
    </location>
</feature>
<sequence>MPASDGLVAPRADAHARPDHPTLLHHPTPPQHPTPPHRPAAGSAARVAGLVVVLAVALGTWLVWWAMVTTWPGQRVEELVFVTADLFQDVVNRPVEPVLLLGSPPWLVTGFLAVCGVGLLRRRWGATAMAATVVVGSNLTTQVVKDGVLYRTGLVGEWNRDVNTLPSGHVTVVAAAWAALLLVVPRRWRPVTALAGAVATCAMGLATIADRWHRPSDVVAAVLVVVLWTALVGVVAPAAWADRRQDDPRARTERPTRLVAIFLGAFAAPLAVLSVLAAAFAEGHIGSGPAWDAGLVAYVGGHLAAFAVATAAFAVLLPLSQAAVRPR</sequence>
<evidence type="ECO:0000256" key="2">
    <source>
        <dbReference type="SAM" id="Phobius"/>
    </source>
</evidence>
<comment type="caution">
    <text evidence="4">The sequence shown here is derived from an EMBL/GenBank/DDBJ whole genome shotgun (WGS) entry which is preliminary data.</text>
</comment>
<dbReference type="Proteomes" id="UP000540568">
    <property type="component" value="Unassembled WGS sequence"/>
</dbReference>
<proteinExistence type="predicted"/>
<keyword evidence="2" id="KW-1133">Transmembrane helix</keyword>
<evidence type="ECO:0000313" key="5">
    <source>
        <dbReference type="Proteomes" id="UP000540568"/>
    </source>
</evidence>
<dbReference type="Gene3D" id="1.20.144.10">
    <property type="entry name" value="Phosphatidic acid phosphatase type 2/haloperoxidase"/>
    <property type="match status" value="1"/>
</dbReference>
<evidence type="ECO:0000256" key="1">
    <source>
        <dbReference type="SAM" id="MobiDB-lite"/>
    </source>
</evidence>
<feature type="transmembrane region" description="Helical" evidence="2">
    <location>
        <begin position="191"/>
        <end position="212"/>
    </location>
</feature>
<feature type="compositionally biased region" description="Basic and acidic residues" evidence="1">
    <location>
        <begin position="12"/>
        <end position="22"/>
    </location>
</feature>
<dbReference type="EMBL" id="JACGWV010000003">
    <property type="protein sequence ID" value="MBA8811286.1"/>
    <property type="molecule type" value="Genomic_DNA"/>
</dbReference>
<reference evidence="4 5" key="1">
    <citation type="submission" date="2020-07" db="EMBL/GenBank/DDBJ databases">
        <title>Sequencing the genomes of 1000 actinobacteria strains.</title>
        <authorList>
            <person name="Klenk H.-P."/>
        </authorList>
    </citation>
    <scope>NUCLEOTIDE SEQUENCE [LARGE SCALE GENOMIC DNA]</scope>
    <source>
        <strain evidence="4 5">DSM 44121</strain>
    </source>
</reference>
<feature type="transmembrane region" description="Helical" evidence="2">
    <location>
        <begin position="98"/>
        <end position="120"/>
    </location>
</feature>
<feature type="transmembrane region" description="Helical" evidence="2">
    <location>
        <begin position="293"/>
        <end position="317"/>
    </location>
</feature>
<feature type="transmembrane region" description="Helical" evidence="2">
    <location>
        <begin position="260"/>
        <end position="281"/>
    </location>
</feature>
<dbReference type="SUPFAM" id="SSF48317">
    <property type="entry name" value="Acid phosphatase/Vanadium-dependent haloperoxidase"/>
    <property type="match status" value="1"/>
</dbReference>
<protein>
    <submittedName>
        <fullName evidence="4">Membrane-associated phospholipid phosphatase</fullName>
    </submittedName>
</protein>
<dbReference type="Pfam" id="PF01569">
    <property type="entry name" value="PAP2"/>
    <property type="match status" value="1"/>
</dbReference>
<feature type="transmembrane region" description="Helical" evidence="2">
    <location>
        <begin position="47"/>
        <end position="67"/>
    </location>
</feature>
<feature type="transmembrane region" description="Helical" evidence="2">
    <location>
        <begin position="164"/>
        <end position="184"/>
    </location>
</feature>
<keyword evidence="5" id="KW-1185">Reference proteome</keyword>
<dbReference type="AlphaFoldDB" id="A0A7W3PGY4"/>
<gene>
    <name evidence="4" type="ORF">FHX71_005293</name>
</gene>
<keyword evidence="2" id="KW-0472">Membrane</keyword>
<evidence type="ECO:0000313" key="4">
    <source>
        <dbReference type="EMBL" id="MBA8811286.1"/>
    </source>
</evidence>
<name>A0A7W3PGY4_9MICO</name>
<dbReference type="InterPro" id="IPR036938">
    <property type="entry name" value="PAP2/HPO_sf"/>
</dbReference>
<dbReference type="RefSeq" id="WP_182620441.1">
    <property type="nucleotide sequence ID" value="NZ_BAAATF010000001.1"/>
</dbReference>